<dbReference type="AlphaFoldDB" id="A0A3B0XKC4"/>
<dbReference type="GO" id="GO:0004132">
    <property type="term" value="F:dCMP deaminase activity"/>
    <property type="evidence" value="ECO:0007669"/>
    <property type="project" value="TreeGrafter"/>
</dbReference>
<comment type="similarity">
    <text evidence="1">Belongs to the cytidine and deoxycytidylate deaminase family.</text>
</comment>
<dbReference type="InterPro" id="IPR015517">
    <property type="entry name" value="dCMP_deaminase-rel"/>
</dbReference>
<dbReference type="SUPFAM" id="SSF53927">
    <property type="entry name" value="Cytidine deaminase-like"/>
    <property type="match status" value="1"/>
</dbReference>
<evidence type="ECO:0000313" key="6">
    <source>
        <dbReference type="EMBL" id="VAW63712.1"/>
    </source>
</evidence>
<reference evidence="6" key="1">
    <citation type="submission" date="2018-06" db="EMBL/GenBank/DDBJ databases">
        <authorList>
            <person name="Zhirakovskaya E."/>
        </authorList>
    </citation>
    <scope>NUCLEOTIDE SEQUENCE</scope>
</reference>
<dbReference type="GO" id="GO:0008270">
    <property type="term" value="F:zinc ion binding"/>
    <property type="evidence" value="ECO:0007669"/>
    <property type="project" value="InterPro"/>
</dbReference>
<dbReference type="Gene3D" id="3.40.140.10">
    <property type="entry name" value="Cytidine Deaminase, domain 2"/>
    <property type="match status" value="1"/>
</dbReference>
<gene>
    <name evidence="6" type="ORF">MNBD_GAMMA11-1497</name>
</gene>
<dbReference type="PANTHER" id="PTHR11086">
    <property type="entry name" value="DEOXYCYTIDYLATE DEAMINASE-RELATED"/>
    <property type="match status" value="1"/>
</dbReference>
<dbReference type="PANTHER" id="PTHR11086:SF18">
    <property type="entry name" value="DEOXYCYTIDYLATE DEAMINASE"/>
    <property type="match status" value="1"/>
</dbReference>
<evidence type="ECO:0000256" key="1">
    <source>
        <dbReference type="ARBA" id="ARBA00006576"/>
    </source>
</evidence>
<dbReference type="InterPro" id="IPR016192">
    <property type="entry name" value="APOBEC/CMP_deaminase_Zn-bd"/>
</dbReference>
<keyword evidence="2" id="KW-0479">Metal-binding</keyword>
<dbReference type="InterPro" id="IPR002125">
    <property type="entry name" value="CMP_dCMP_dom"/>
</dbReference>
<protein>
    <submittedName>
        <fullName evidence="6">Deoxycytidylate deaminase-related protein</fullName>
    </submittedName>
</protein>
<evidence type="ECO:0000256" key="4">
    <source>
        <dbReference type="ARBA" id="ARBA00022833"/>
    </source>
</evidence>
<dbReference type="GO" id="GO:0005737">
    <property type="term" value="C:cytoplasm"/>
    <property type="evidence" value="ECO:0007669"/>
    <property type="project" value="TreeGrafter"/>
</dbReference>
<accession>A0A3B0XKC4</accession>
<organism evidence="6">
    <name type="scientific">hydrothermal vent metagenome</name>
    <dbReference type="NCBI Taxonomy" id="652676"/>
    <lineage>
        <taxon>unclassified sequences</taxon>
        <taxon>metagenomes</taxon>
        <taxon>ecological metagenomes</taxon>
    </lineage>
</organism>
<name>A0A3B0XKC4_9ZZZZ</name>
<dbReference type="EMBL" id="UOFG01000208">
    <property type="protein sequence ID" value="VAW63712.1"/>
    <property type="molecule type" value="Genomic_DNA"/>
</dbReference>
<evidence type="ECO:0000256" key="3">
    <source>
        <dbReference type="ARBA" id="ARBA00022801"/>
    </source>
</evidence>
<dbReference type="PROSITE" id="PS51747">
    <property type="entry name" value="CYT_DCMP_DEAMINASES_2"/>
    <property type="match status" value="1"/>
</dbReference>
<evidence type="ECO:0000259" key="5">
    <source>
        <dbReference type="PROSITE" id="PS51747"/>
    </source>
</evidence>
<proteinExistence type="inferred from homology"/>
<dbReference type="PROSITE" id="PS00903">
    <property type="entry name" value="CYT_DCMP_DEAMINASES_1"/>
    <property type="match status" value="1"/>
</dbReference>
<feature type="non-terminal residue" evidence="6">
    <location>
        <position position="1"/>
    </location>
</feature>
<keyword evidence="3" id="KW-0378">Hydrolase</keyword>
<evidence type="ECO:0000256" key="2">
    <source>
        <dbReference type="ARBA" id="ARBA00022723"/>
    </source>
</evidence>
<dbReference type="InterPro" id="IPR016193">
    <property type="entry name" value="Cytidine_deaminase-like"/>
</dbReference>
<feature type="domain" description="CMP/dCMP-type deaminase" evidence="5">
    <location>
        <begin position="1"/>
        <end position="120"/>
    </location>
</feature>
<sequence>FLRANKTCSSNVEQNKLAERLSDSIRGKAGDEVDTISILRKAGLKDLLEFSRAVHAEMDAITSAARTGKPLTGSKMYVTTFPCHYCARHIVASGIYEVQYIEPYPKSLAMSLHKDAITSEEIDWVPPGKVDQDKKGNSNYQKVLFKPFVGVSPRLYARAFTKDRPLKDYNTGEMKIGMPLWGNKWNIKKVSYMQLEADLTKESSHER</sequence>
<keyword evidence="4" id="KW-0862">Zinc</keyword>
<dbReference type="Pfam" id="PF00383">
    <property type="entry name" value="dCMP_cyt_deam_1"/>
    <property type="match status" value="1"/>
</dbReference>